<protein>
    <recommendedName>
        <fullName evidence="3">Flagellin N-methylase</fullName>
    </recommendedName>
</protein>
<name>A0A9D1FWW1_9BACT</name>
<evidence type="ECO:0000313" key="1">
    <source>
        <dbReference type="EMBL" id="HIS83510.1"/>
    </source>
</evidence>
<organism evidence="1 2">
    <name type="scientific">Candidatus Scatenecus faecavium</name>
    <dbReference type="NCBI Taxonomy" id="2840915"/>
    <lineage>
        <taxon>Bacteria</taxon>
        <taxon>Candidatus Scatenecus</taxon>
    </lineage>
</organism>
<evidence type="ECO:0008006" key="3">
    <source>
        <dbReference type="Google" id="ProtNLM"/>
    </source>
</evidence>
<evidence type="ECO:0000313" key="2">
    <source>
        <dbReference type="Proteomes" id="UP000824139"/>
    </source>
</evidence>
<dbReference type="EMBL" id="DVJO01000171">
    <property type="protein sequence ID" value="HIS83510.1"/>
    <property type="molecule type" value="Genomic_DNA"/>
</dbReference>
<dbReference type="Proteomes" id="UP000824139">
    <property type="component" value="Unassembled WGS sequence"/>
</dbReference>
<accession>A0A9D1FWW1</accession>
<proteinExistence type="predicted"/>
<comment type="caution">
    <text evidence="1">The sequence shown here is derived from an EMBL/GenBank/DDBJ whole genome shotgun (WGS) entry which is preliminary data.</text>
</comment>
<reference evidence="1" key="2">
    <citation type="journal article" date="2021" name="PeerJ">
        <title>Extensive microbial diversity within the chicken gut microbiome revealed by metagenomics and culture.</title>
        <authorList>
            <person name="Gilroy R."/>
            <person name="Ravi A."/>
            <person name="Getino M."/>
            <person name="Pursley I."/>
            <person name="Horton D.L."/>
            <person name="Alikhan N.F."/>
            <person name="Baker D."/>
            <person name="Gharbi K."/>
            <person name="Hall N."/>
            <person name="Watson M."/>
            <person name="Adriaenssens E.M."/>
            <person name="Foster-Nyarko E."/>
            <person name="Jarju S."/>
            <person name="Secka A."/>
            <person name="Antonio M."/>
            <person name="Oren A."/>
            <person name="Chaudhuri R.R."/>
            <person name="La Ragione R."/>
            <person name="Hildebrand F."/>
            <person name="Pallen M.J."/>
        </authorList>
    </citation>
    <scope>NUCLEOTIDE SEQUENCE</scope>
    <source>
        <strain evidence="1">CHK152-2994</strain>
    </source>
</reference>
<gene>
    <name evidence="1" type="ORF">IAD41_07900</name>
</gene>
<dbReference type="AlphaFoldDB" id="A0A9D1FWW1"/>
<reference evidence="1" key="1">
    <citation type="submission" date="2020-10" db="EMBL/GenBank/DDBJ databases">
        <authorList>
            <person name="Gilroy R."/>
        </authorList>
    </citation>
    <scope>NUCLEOTIDE SEQUENCE</scope>
    <source>
        <strain evidence="1">CHK152-2994</strain>
    </source>
</reference>
<sequence>MTKITNLKTYLNKPYKCYIPQCRSKCCINAPLPEDFLPKHKDKIQRQIFGAFNMGQNDIRDTYNSVIYSTRPIIFIGYDTDGKMLCGISPEVAKKLQLKNMDDVHNLLAEYEAKKIYNYCPFIKSDASCSVYNDRPPICKEFGTMPGKINECPEKASRLDILKFNLKSFFEVEVKAPFKFMGEMLKNKITSLIKK</sequence>